<comment type="caution">
    <text evidence="1">The sequence shown here is derived from an EMBL/GenBank/DDBJ whole genome shotgun (WGS) entry which is preliminary data.</text>
</comment>
<reference evidence="1" key="1">
    <citation type="journal article" date="2022" name="Int. J. Mol. Sci.">
        <title>Draft Genome of Tanacetum Coccineum: Genomic Comparison of Closely Related Tanacetum-Family Plants.</title>
        <authorList>
            <person name="Yamashiro T."/>
            <person name="Shiraishi A."/>
            <person name="Nakayama K."/>
            <person name="Satake H."/>
        </authorList>
    </citation>
    <scope>NUCLEOTIDE SEQUENCE</scope>
</reference>
<keyword evidence="2" id="KW-1185">Reference proteome</keyword>
<evidence type="ECO:0000313" key="2">
    <source>
        <dbReference type="Proteomes" id="UP001151760"/>
    </source>
</evidence>
<evidence type="ECO:0008006" key="3">
    <source>
        <dbReference type="Google" id="ProtNLM"/>
    </source>
</evidence>
<proteinExistence type="predicted"/>
<reference evidence="1" key="2">
    <citation type="submission" date="2022-01" db="EMBL/GenBank/DDBJ databases">
        <authorList>
            <person name="Yamashiro T."/>
            <person name="Shiraishi A."/>
            <person name="Satake H."/>
            <person name="Nakayama K."/>
        </authorList>
    </citation>
    <scope>NUCLEOTIDE SEQUENCE</scope>
</reference>
<organism evidence="1 2">
    <name type="scientific">Tanacetum coccineum</name>
    <dbReference type="NCBI Taxonomy" id="301880"/>
    <lineage>
        <taxon>Eukaryota</taxon>
        <taxon>Viridiplantae</taxon>
        <taxon>Streptophyta</taxon>
        <taxon>Embryophyta</taxon>
        <taxon>Tracheophyta</taxon>
        <taxon>Spermatophyta</taxon>
        <taxon>Magnoliopsida</taxon>
        <taxon>eudicotyledons</taxon>
        <taxon>Gunneridae</taxon>
        <taxon>Pentapetalae</taxon>
        <taxon>asterids</taxon>
        <taxon>campanulids</taxon>
        <taxon>Asterales</taxon>
        <taxon>Asteraceae</taxon>
        <taxon>Asteroideae</taxon>
        <taxon>Anthemideae</taxon>
        <taxon>Anthemidinae</taxon>
        <taxon>Tanacetum</taxon>
    </lineage>
</organism>
<dbReference type="Proteomes" id="UP001151760">
    <property type="component" value="Unassembled WGS sequence"/>
</dbReference>
<dbReference type="EMBL" id="BQNB010019574">
    <property type="protein sequence ID" value="GJT86728.1"/>
    <property type="molecule type" value="Genomic_DNA"/>
</dbReference>
<sequence>MEDTFPMACNFDVGNVPSYGKTMRLVLLTNVPFWLQCLRTRIIIIDSSRWLTFVVQKRSLEDKILVPKPPRNCARCGTPVDGPYCQGCALLRKKFKEDLFTYGVENEFFEDLQDTSESSDDNTNVVNAPQEPIVVNQDPGENSSPSPLHIDHCCHECGDSLDGIFCRQCTCKSCGKGAHYGYNCPPKVPIISNPEPCKNQTIDEPLQNLQSLQQQCLLAIQKKEEKKRIAEEQVAKDRYWKIPICYDDDEDNTTAITPVLPILQNPITSLNNPTPSSEVVIKSTSTFPNLFLEETNTFDNSIPESETFCFNLEEISSGSPTTHSELSLPDYKAFYVDNDHFKERSSGSTTTHAEFSQYDSFIFDLSINPFPPADRSDFHHKEFADGLAHIISPPEYDHFCFKLSLELGNLTCECVNAIFQQDNQLLYHIFSPVGMKISFLIPASQCINSHCRVIPKLRAKFQSEWSSFKALLWRGRTTIGSPRSPDIPHEPINSSDGSSIATLNKRFMGGTPCLS</sequence>
<name>A0ABQ5HFR5_9ASTR</name>
<gene>
    <name evidence="1" type="ORF">Tco_1068445</name>
</gene>
<evidence type="ECO:0000313" key="1">
    <source>
        <dbReference type="EMBL" id="GJT86728.1"/>
    </source>
</evidence>
<accession>A0ABQ5HFR5</accession>
<protein>
    <recommendedName>
        <fullName evidence="3">CCHC-type domain-containing protein</fullName>
    </recommendedName>
</protein>